<dbReference type="AlphaFoldDB" id="A0AAV1I0B2"/>
<comment type="caution">
    <text evidence="1">The sequence shown here is derived from an EMBL/GenBank/DDBJ whole genome shotgun (WGS) entry which is preliminary data.</text>
</comment>
<protein>
    <submittedName>
        <fullName evidence="1">Uncharacterized protein</fullName>
    </submittedName>
</protein>
<dbReference type="EMBL" id="CAUYUE010000004">
    <property type="protein sequence ID" value="CAK0770146.1"/>
    <property type="molecule type" value="Genomic_DNA"/>
</dbReference>
<reference evidence="1 2" key="1">
    <citation type="submission" date="2023-10" db="EMBL/GenBank/DDBJ databases">
        <authorList>
            <person name="Maclean D."/>
            <person name="Macfadyen A."/>
        </authorList>
    </citation>
    <scope>NUCLEOTIDE SEQUENCE [LARGE SCALE GENOMIC DNA]</scope>
</reference>
<sequence length="279" mass="30148">MMDGCSTRRLRLEPFCHFSADVGIISNYSGERVWRAPFEGFLRLVPELSVFCQEPEYISLDSKGLFAGLPCLAVLNVHWPEEWSGGDEPDRDAFVDGAACLLTNCLASNGPPVLSLRVITITAICMQARIPGHLPNLEQLVILAEGRAELSFEEPEATILALKQFYVFGQLLKPDEMYAERMSVALAGTGRALGAALAQTAGRGFSGSSSCVYLRPAAAEALPIQYLYDHVAGLARLCRCGACFGCLSEAGRLDFLGTTVSPPARRKHDGAAMTQSARD</sequence>
<evidence type="ECO:0000313" key="1">
    <source>
        <dbReference type="EMBL" id="CAK0770146.1"/>
    </source>
</evidence>
<proteinExistence type="predicted"/>
<evidence type="ECO:0000313" key="2">
    <source>
        <dbReference type="Proteomes" id="UP001314263"/>
    </source>
</evidence>
<name>A0AAV1I0B2_9CHLO</name>
<keyword evidence="2" id="KW-1185">Reference proteome</keyword>
<gene>
    <name evidence="1" type="ORF">CVIRNUC_003738</name>
</gene>
<accession>A0AAV1I0B2</accession>
<dbReference type="Proteomes" id="UP001314263">
    <property type="component" value="Unassembled WGS sequence"/>
</dbReference>
<organism evidence="1 2">
    <name type="scientific">Coccomyxa viridis</name>
    <dbReference type="NCBI Taxonomy" id="1274662"/>
    <lineage>
        <taxon>Eukaryota</taxon>
        <taxon>Viridiplantae</taxon>
        <taxon>Chlorophyta</taxon>
        <taxon>core chlorophytes</taxon>
        <taxon>Trebouxiophyceae</taxon>
        <taxon>Trebouxiophyceae incertae sedis</taxon>
        <taxon>Coccomyxaceae</taxon>
        <taxon>Coccomyxa</taxon>
    </lineage>
</organism>